<dbReference type="PANTHER" id="PTHR46889:SF7">
    <property type="entry name" value="TRANSPOSASE FOR INSERTION SEQUENCE ELEMENT IS904"/>
    <property type="match status" value="1"/>
</dbReference>
<dbReference type="EMBL" id="CP007790">
    <property type="protein sequence ID" value="AJK69593.1"/>
    <property type="molecule type" value="Genomic_DNA"/>
</dbReference>
<proteinExistence type="predicted"/>
<dbReference type="HOGENOM" id="CLU_027402_21_8_11"/>
<dbReference type="Proteomes" id="UP000031928">
    <property type="component" value="Chromosome"/>
</dbReference>
<accession>A0A0B6TNT3</accession>
<dbReference type="InterPro" id="IPR025948">
    <property type="entry name" value="HTH-like_dom"/>
</dbReference>
<dbReference type="PANTHER" id="PTHR46889">
    <property type="entry name" value="TRANSPOSASE INSF FOR INSERTION SEQUENCE IS3B-RELATED"/>
    <property type="match status" value="1"/>
</dbReference>
<dbReference type="KEGG" id="cmq:B840_10040"/>
<name>A0A0B6TNT3_9CORY</name>
<reference evidence="2 3" key="1">
    <citation type="submission" date="2014-05" db="EMBL/GenBank/DDBJ databases">
        <title>Complete genome sequence of Corynebacterium marinum DSM 44953.</title>
        <authorList>
            <person name="Schaffert L."/>
            <person name="Albersmeier A."/>
            <person name="Kalinowski J."/>
            <person name="Ruckert C."/>
        </authorList>
    </citation>
    <scope>NUCLEOTIDE SEQUENCE [LARGE SCALE GENOMIC DNA]</scope>
    <source>
        <strain evidence="2 3">DSM 44953</strain>
    </source>
</reference>
<evidence type="ECO:0000313" key="2">
    <source>
        <dbReference type="EMBL" id="AJK69593.1"/>
    </source>
</evidence>
<dbReference type="AlphaFoldDB" id="A0A0B6TNT3"/>
<feature type="domain" description="HTH-like" evidence="1">
    <location>
        <begin position="48"/>
        <end position="105"/>
    </location>
</feature>
<evidence type="ECO:0000313" key="3">
    <source>
        <dbReference type="Proteomes" id="UP000031928"/>
    </source>
</evidence>
<keyword evidence="3" id="KW-1185">Reference proteome</keyword>
<gene>
    <name evidence="2" type="ORF">B840_10040</name>
</gene>
<dbReference type="InterPro" id="IPR050900">
    <property type="entry name" value="Transposase_IS3/IS150/IS904"/>
</dbReference>
<protein>
    <recommendedName>
        <fullName evidence="1">HTH-like domain-containing protein</fullName>
    </recommendedName>
</protein>
<evidence type="ECO:0000259" key="1">
    <source>
        <dbReference type="Pfam" id="PF13276"/>
    </source>
</evidence>
<organism evidence="2 3">
    <name type="scientific">Corynebacterium marinum DSM 44953</name>
    <dbReference type="NCBI Taxonomy" id="1224162"/>
    <lineage>
        <taxon>Bacteria</taxon>
        <taxon>Bacillati</taxon>
        <taxon>Actinomycetota</taxon>
        <taxon>Actinomycetes</taxon>
        <taxon>Mycobacteriales</taxon>
        <taxon>Corynebacteriaceae</taxon>
        <taxon>Corynebacterium</taxon>
    </lineage>
</organism>
<dbReference type="Pfam" id="PF13276">
    <property type="entry name" value="HTH_21"/>
    <property type="match status" value="1"/>
</dbReference>
<sequence>MIRFQFVDDTRHDHPVKRMCEIPELNRTSYYKWKSSLPARRKRLVSDAILGARVKTIFAAERGCYGAKRITAELNDQPEDLKVNHKRVARIMRSLKLVGYTRKRKVTTTVADKTKTVFLDPGGPEIHRVEAEPNLRRRYHLPADCRWIQYVPRDRH</sequence>
<dbReference type="STRING" id="1224162.B840_10040"/>